<feature type="compositionally biased region" description="Polar residues" evidence="9">
    <location>
        <begin position="132"/>
        <end position="155"/>
    </location>
</feature>
<reference evidence="11 12" key="1">
    <citation type="submission" date="2016-03" db="EMBL/GenBank/DDBJ databases">
        <title>Whole genome sequencing of Grifola frondosa 9006-11.</title>
        <authorList>
            <person name="Min B."/>
            <person name="Park H."/>
            <person name="Kim J.-G."/>
            <person name="Cho H."/>
            <person name="Oh Y.-L."/>
            <person name="Kong W.-S."/>
            <person name="Choi I.-G."/>
        </authorList>
    </citation>
    <scope>NUCLEOTIDE SEQUENCE [LARGE SCALE GENOMIC DNA]</scope>
    <source>
        <strain evidence="11 12">9006-11</strain>
    </source>
</reference>
<keyword evidence="5" id="KW-0833">Ubl conjugation pathway</keyword>
<keyword evidence="8" id="KW-0482">Metalloprotease</keyword>
<dbReference type="Gene3D" id="3.40.140.10">
    <property type="entry name" value="Cytidine Deaminase, domain 2"/>
    <property type="match status" value="1"/>
</dbReference>
<dbReference type="CDD" id="cd08066">
    <property type="entry name" value="MPN_AMSH_like"/>
    <property type="match status" value="1"/>
</dbReference>
<sequence>MSATVYPSHSRTVPGFNSGPSNNYRPATIAELAAQAQDNLWDPSKGLKHWLRTAEKARRTAEAYVEARNFERAFVEYAKAATIVLEKLPSHPEYQTLLNADQRHNLGMNGQDILDSLSQLKPMLVERYEQWQAQEKNSPLPSRPSTAGSELSAQETGLRRRDEQLRTQEQERASQALEAARREEEWKRDELSRRVAEERDRNSREEAAWYRQMQAKRREEAAAAADARRAAEALDLAERERAVHDEEERSRRKAAADEKRRQEQEGIVRRQQEAEAAARAVRQDIVTRLSPVPPAASSSRRTADQEANARDISARSVHAPQPSRPSNTAPYGTSNGLSIMPLESPSRYDDDSSTDVEGLDRKMSWNRQRHTETPTKTRHPGVSYPPPITTTSPAPPELGPIRYPSLMSQHQLKQGYVPSLQSMFSETSKPPAPDSSLLFESKASSGLYSNILPQPSTPVIPPYPSQMPVPEPHGSYSHPQTGYRGPSPSGARPPPHPPKEALYGRVSNPPPSSSSAASSRVIPGGSNDSSVRDLRTVKLPRECLQKFLSIARVNTLQNRETCGLLLGKDKGSKYVVTTLLIPKQHSTSDTCTMDEEELVLQFTEERHLITLGWIHTHPTQSCFMSSVDLHTHSGFQRMLPESFAVVCAPSSTPTFGIFRLTDPPGLQTILQCKAKEAFHPILIHLYTRTATIAMCK</sequence>
<dbReference type="PROSITE" id="PS50249">
    <property type="entry name" value="MPN"/>
    <property type="match status" value="1"/>
</dbReference>
<organism evidence="11 12">
    <name type="scientific">Grifola frondosa</name>
    <name type="common">Maitake</name>
    <name type="synonym">Polyporus frondosus</name>
    <dbReference type="NCBI Taxonomy" id="5627"/>
    <lineage>
        <taxon>Eukaryota</taxon>
        <taxon>Fungi</taxon>
        <taxon>Dikarya</taxon>
        <taxon>Basidiomycota</taxon>
        <taxon>Agaricomycotina</taxon>
        <taxon>Agaricomycetes</taxon>
        <taxon>Polyporales</taxon>
        <taxon>Grifolaceae</taxon>
        <taxon>Grifola</taxon>
    </lineage>
</organism>
<evidence type="ECO:0000256" key="8">
    <source>
        <dbReference type="ARBA" id="ARBA00023049"/>
    </source>
</evidence>
<dbReference type="AlphaFoldDB" id="A0A1C7MH76"/>
<feature type="region of interest" description="Disordered" evidence="9">
    <location>
        <begin position="132"/>
        <end position="206"/>
    </location>
</feature>
<dbReference type="STRING" id="5627.A0A1C7MH76"/>
<dbReference type="InterPro" id="IPR037518">
    <property type="entry name" value="MPN"/>
</dbReference>
<proteinExistence type="inferred from homology"/>
<keyword evidence="3 11" id="KW-0645">Protease</keyword>
<dbReference type="SUPFAM" id="SSF140856">
    <property type="entry name" value="USP8 N-terminal domain-like"/>
    <property type="match status" value="1"/>
</dbReference>
<evidence type="ECO:0000256" key="9">
    <source>
        <dbReference type="SAM" id="MobiDB-lite"/>
    </source>
</evidence>
<feature type="region of interest" description="Disordered" evidence="9">
    <location>
        <begin position="237"/>
        <end position="403"/>
    </location>
</feature>
<evidence type="ECO:0000259" key="10">
    <source>
        <dbReference type="PROSITE" id="PS50249"/>
    </source>
</evidence>
<evidence type="ECO:0000256" key="2">
    <source>
        <dbReference type="ARBA" id="ARBA00010981"/>
    </source>
</evidence>
<evidence type="ECO:0000256" key="5">
    <source>
        <dbReference type="ARBA" id="ARBA00022786"/>
    </source>
</evidence>
<feature type="compositionally biased region" description="Basic and acidic residues" evidence="9">
    <location>
        <begin position="237"/>
        <end position="273"/>
    </location>
</feature>
<dbReference type="InterPro" id="IPR000555">
    <property type="entry name" value="JAMM/MPN+_dom"/>
</dbReference>
<dbReference type="OMA" id="HQLKQGY"/>
<dbReference type="GO" id="GO:0070536">
    <property type="term" value="P:protein K63-linked deubiquitination"/>
    <property type="evidence" value="ECO:0007669"/>
    <property type="project" value="InterPro"/>
</dbReference>
<keyword evidence="7" id="KW-0862">Zinc</keyword>
<feature type="domain" description="MPN" evidence="10">
    <location>
        <begin position="537"/>
        <end position="666"/>
    </location>
</feature>
<comment type="cofactor">
    <cofactor evidence="1">
        <name>Zn(2+)</name>
        <dbReference type="ChEBI" id="CHEBI:29105"/>
    </cofactor>
</comment>
<keyword evidence="4" id="KW-0479">Metal-binding</keyword>
<dbReference type="Gene3D" id="1.20.58.80">
    <property type="entry name" value="Phosphotransferase system, lactose/cellobiose-type IIA subunit"/>
    <property type="match status" value="1"/>
</dbReference>
<comment type="caution">
    <text evidence="11">The sequence shown here is derived from an EMBL/GenBank/DDBJ whole genome shotgun (WGS) entry which is preliminary data.</text>
</comment>
<feature type="compositionally biased region" description="Polar residues" evidence="9">
    <location>
        <begin position="324"/>
        <end position="337"/>
    </location>
</feature>
<dbReference type="PANTHER" id="PTHR12947:SF13">
    <property type="entry name" value="FI19924P1"/>
    <property type="match status" value="1"/>
</dbReference>
<feature type="region of interest" description="Disordered" evidence="9">
    <location>
        <begin position="1"/>
        <end position="21"/>
    </location>
</feature>
<dbReference type="SUPFAM" id="SSF102712">
    <property type="entry name" value="JAB1/MPN domain"/>
    <property type="match status" value="1"/>
</dbReference>
<evidence type="ECO:0000256" key="3">
    <source>
        <dbReference type="ARBA" id="ARBA00022670"/>
    </source>
</evidence>
<dbReference type="GO" id="GO:0046872">
    <property type="term" value="F:metal ion binding"/>
    <property type="evidence" value="ECO:0007669"/>
    <property type="project" value="UniProtKB-KW"/>
</dbReference>
<evidence type="ECO:0000256" key="7">
    <source>
        <dbReference type="ARBA" id="ARBA00022833"/>
    </source>
</evidence>
<gene>
    <name evidence="11" type="primary">sst2</name>
    <name evidence="11" type="ORF">A0H81_03378</name>
</gene>
<feature type="compositionally biased region" description="Basic and acidic residues" evidence="9">
    <location>
        <begin position="157"/>
        <end position="172"/>
    </location>
</feature>
<feature type="compositionally biased region" description="Polar residues" evidence="9">
    <location>
        <begin position="1"/>
        <end position="11"/>
    </location>
</feature>
<dbReference type="InterPro" id="IPR015063">
    <property type="entry name" value="USP8_dimer"/>
</dbReference>
<feature type="compositionally biased region" description="Pro residues" evidence="9">
    <location>
        <begin position="455"/>
        <end position="471"/>
    </location>
</feature>
<name>A0A1C7MH76_GRIFR</name>
<dbReference type="Pfam" id="PF08969">
    <property type="entry name" value="USP8_dimer"/>
    <property type="match status" value="1"/>
</dbReference>
<dbReference type="InterPro" id="IPR044098">
    <property type="entry name" value="STAMBP/STALP-like_MPN"/>
</dbReference>
<evidence type="ECO:0000256" key="1">
    <source>
        <dbReference type="ARBA" id="ARBA00001947"/>
    </source>
</evidence>
<keyword evidence="6" id="KW-0378">Hydrolase</keyword>
<dbReference type="EMBL" id="LUGG01000003">
    <property type="protein sequence ID" value="OBZ76162.1"/>
    <property type="molecule type" value="Genomic_DNA"/>
</dbReference>
<dbReference type="Proteomes" id="UP000092993">
    <property type="component" value="Unassembled WGS sequence"/>
</dbReference>
<dbReference type="GO" id="GO:0006508">
    <property type="term" value="P:proteolysis"/>
    <property type="evidence" value="ECO:0007669"/>
    <property type="project" value="UniProtKB-KW"/>
</dbReference>
<dbReference type="GO" id="GO:0016020">
    <property type="term" value="C:membrane"/>
    <property type="evidence" value="ECO:0007669"/>
    <property type="project" value="TreeGrafter"/>
</dbReference>
<feature type="compositionally biased region" description="Basic and acidic residues" evidence="9">
    <location>
        <begin position="301"/>
        <end position="313"/>
    </location>
</feature>
<feature type="region of interest" description="Disordered" evidence="9">
    <location>
        <begin position="449"/>
        <end position="533"/>
    </location>
</feature>
<evidence type="ECO:0000256" key="6">
    <source>
        <dbReference type="ARBA" id="ARBA00022801"/>
    </source>
</evidence>
<feature type="compositionally biased region" description="Basic and acidic residues" evidence="9">
    <location>
        <begin position="358"/>
        <end position="375"/>
    </location>
</feature>
<dbReference type="GO" id="GO:0061578">
    <property type="term" value="F:K63-linked deubiquitinase activity"/>
    <property type="evidence" value="ECO:0007669"/>
    <property type="project" value="InterPro"/>
</dbReference>
<evidence type="ECO:0000256" key="4">
    <source>
        <dbReference type="ARBA" id="ARBA00022723"/>
    </source>
</evidence>
<dbReference type="OrthoDB" id="3640at2759"/>
<feature type="compositionally biased region" description="Pro residues" evidence="9">
    <location>
        <begin position="383"/>
        <end position="398"/>
    </location>
</feature>
<feature type="compositionally biased region" description="Basic and acidic residues" evidence="9">
    <location>
        <begin position="179"/>
        <end position="206"/>
    </location>
</feature>
<dbReference type="SMART" id="SM00232">
    <property type="entry name" value="JAB_MPN"/>
    <property type="match status" value="1"/>
</dbReference>
<comment type="similarity">
    <text evidence="2">Belongs to the peptidase M67C family.</text>
</comment>
<dbReference type="Pfam" id="PF01398">
    <property type="entry name" value="JAB"/>
    <property type="match status" value="1"/>
</dbReference>
<keyword evidence="12" id="KW-1185">Reference proteome</keyword>
<evidence type="ECO:0000313" key="12">
    <source>
        <dbReference type="Proteomes" id="UP000092993"/>
    </source>
</evidence>
<dbReference type="PANTHER" id="PTHR12947">
    <property type="entry name" value="AMSH-LIKE PROTEASE"/>
    <property type="match status" value="1"/>
</dbReference>
<accession>A0A1C7MH76</accession>
<dbReference type="GO" id="GO:0005768">
    <property type="term" value="C:endosome"/>
    <property type="evidence" value="ECO:0007669"/>
    <property type="project" value="TreeGrafter"/>
</dbReference>
<dbReference type="GO" id="GO:0140492">
    <property type="term" value="F:metal-dependent deubiquitinase activity"/>
    <property type="evidence" value="ECO:0007669"/>
    <property type="project" value="InterPro"/>
</dbReference>
<protein>
    <submittedName>
        <fullName evidence="11">AMSH-like protease sst2</fullName>
    </submittedName>
</protein>
<evidence type="ECO:0000313" key="11">
    <source>
        <dbReference type="EMBL" id="OBZ76162.1"/>
    </source>
</evidence>